<accession>A0A4R3ME35</accession>
<keyword evidence="4" id="KW-1003">Cell membrane</keyword>
<keyword evidence="3" id="KW-0813">Transport</keyword>
<evidence type="ECO:0000256" key="6">
    <source>
        <dbReference type="ARBA" id="ARBA00022989"/>
    </source>
</evidence>
<dbReference type="Gene3D" id="3.40.1710.10">
    <property type="entry name" value="abc type-2 transporter like domain"/>
    <property type="match status" value="1"/>
</dbReference>
<feature type="transmembrane region" description="Helical" evidence="8">
    <location>
        <begin position="185"/>
        <end position="206"/>
    </location>
</feature>
<evidence type="ECO:0000259" key="9">
    <source>
        <dbReference type="PROSITE" id="PS51012"/>
    </source>
</evidence>
<dbReference type="Pfam" id="PF12698">
    <property type="entry name" value="ABC2_membrane_3"/>
    <property type="match status" value="1"/>
</dbReference>
<evidence type="ECO:0000256" key="8">
    <source>
        <dbReference type="SAM" id="Phobius"/>
    </source>
</evidence>
<sequence>MSRAVSLSRISAILLKELIQMRRDRLTFAMMVGIPIVQLVLFGFAINTDPKHLPAAAIVEDASRFGRAVLAAMRNSRYFDFVADAESEARAADMLARGEVAFVVTVPADFGRDLVRGARPQLLLQADATDPAAASNAVGAIAEIVRSGLAHDLRGPFEALKAGQPPVDVVVHRMYNPEGITQYNIVPGLLGVVLTMTTILMTAMALTRELERGTMENLLAMPARPAEIMVGKILPYIGLGFIQVGVILAAAWTIFTVPMLGSLAVLLIALLVFIAANVTLGYTFSTLARTQMQAMQMTFFFFLPSILLSGFMFPFRGMPVWAQWIGEALPLTHFLRIVRGIVLKGNGMPEILLELGAIAAFLAAVATIALLRYRRTLD</sequence>
<feature type="transmembrane region" description="Helical" evidence="8">
    <location>
        <begin position="26"/>
        <end position="46"/>
    </location>
</feature>
<reference evidence="10 11" key="1">
    <citation type="submission" date="2019-03" db="EMBL/GenBank/DDBJ databases">
        <title>Genomic Encyclopedia of Type Strains, Phase IV (KMG-IV): sequencing the most valuable type-strain genomes for metagenomic binning, comparative biology and taxonomic classification.</title>
        <authorList>
            <person name="Goeker M."/>
        </authorList>
    </citation>
    <scope>NUCLEOTIDE SEQUENCE [LARGE SCALE GENOMIC DNA]</scope>
    <source>
        <strain evidence="10 11">DSM 19345</strain>
    </source>
</reference>
<dbReference type="EMBL" id="SMAK01000003">
    <property type="protein sequence ID" value="TCT12044.1"/>
    <property type="molecule type" value="Genomic_DNA"/>
</dbReference>
<gene>
    <name evidence="10" type="ORF">EDC22_103358</name>
</gene>
<feature type="transmembrane region" description="Helical" evidence="8">
    <location>
        <begin position="233"/>
        <end position="255"/>
    </location>
</feature>
<feature type="transmembrane region" description="Helical" evidence="8">
    <location>
        <begin position="297"/>
        <end position="315"/>
    </location>
</feature>
<keyword evidence="11" id="KW-1185">Reference proteome</keyword>
<keyword evidence="5 8" id="KW-0812">Transmembrane</keyword>
<evidence type="ECO:0000256" key="5">
    <source>
        <dbReference type="ARBA" id="ARBA00022692"/>
    </source>
</evidence>
<dbReference type="PANTHER" id="PTHR30294:SF29">
    <property type="entry name" value="MULTIDRUG ABC TRANSPORTER PERMEASE YBHS-RELATED"/>
    <property type="match status" value="1"/>
</dbReference>
<dbReference type="InterPro" id="IPR013525">
    <property type="entry name" value="ABC2_TM"/>
</dbReference>
<dbReference type="InterPro" id="IPR051449">
    <property type="entry name" value="ABC-2_transporter_component"/>
</dbReference>
<evidence type="ECO:0000256" key="7">
    <source>
        <dbReference type="ARBA" id="ARBA00023136"/>
    </source>
</evidence>
<evidence type="ECO:0000313" key="11">
    <source>
        <dbReference type="Proteomes" id="UP000295678"/>
    </source>
</evidence>
<feature type="transmembrane region" description="Helical" evidence="8">
    <location>
        <begin position="351"/>
        <end position="373"/>
    </location>
</feature>
<comment type="similarity">
    <text evidence="2">Belongs to the ABC-2 integral membrane protein family.</text>
</comment>
<organism evidence="10 11">
    <name type="scientific">Tepidamorphus gemmatus</name>
    <dbReference type="NCBI Taxonomy" id="747076"/>
    <lineage>
        <taxon>Bacteria</taxon>
        <taxon>Pseudomonadati</taxon>
        <taxon>Pseudomonadota</taxon>
        <taxon>Alphaproteobacteria</taxon>
        <taxon>Hyphomicrobiales</taxon>
        <taxon>Tepidamorphaceae</taxon>
        <taxon>Tepidamorphus</taxon>
    </lineage>
</organism>
<dbReference type="InterPro" id="IPR047817">
    <property type="entry name" value="ABC2_TM_bact-type"/>
</dbReference>
<dbReference type="RefSeq" id="WP_132805924.1">
    <property type="nucleotide sequence ID" value="NZ_SMAK01000003.1"/>
</dbReference>
<feature type="transmembrane region" description="Helical" evidence="8">
    <location>
        <begin position="261"/>
        <end position="285"/>
    </location>
</feature>
<protein>
    <submittedName>
        <fullName evidence="10">ABC-2 type transport system permease protein</fullName>
    </submittedName>
</protein>
<evidence type="ECO:0000256" key="3">
    <source>
        <dbReference type="ARBA" id="ARBA00022448"/>
    </source>
</evidence>
<evidence type="ECO:0000256" key="1">
    <source>
        <dbReference type="ARBA" id="ARBA00004651"/>
    </source>
</evidence>
<dbReference type="Proteomes" id="UP000295678">
    <property type="component" value="Unassembled WGS sequence"/>
</dbReference>
<dbReference type="PANTHER" id="PTHR30294">
    <property type="entry name" value="MEMBRANE COMPONENT OF ABC TRANSPORTER YHHJ-RELATED"/>
    <property type="match status" value="1"/>
</dbReference>
<keyword evidence="6 8" id="KW-1133">Transmembrane helix</keyword>
<name>A0A4R3ME35_9HYPH</name>
<keyword evidence="7 8" id="KW-0472">Membrane</keyword>
<dbReference type="GO" id="GO:0005886">
    <property type="term" value="C:plasma membrane"/>
    <property type="evidence" value="ECO:0007669"/>
    <property type="project" value="UniProtKB-SubCell"/>
</dbReference>
<proteinExistence type="inferred from homology"/>
<dbReference type="OrthoDB" id="9784671at2"/>
<feature type="domain" description="ABC transmembrane type-2" evidence="9">
    <location>
        <begin position="147"/>
        <end position="376"/>
    </location>
</feature>
<evidence type="ECO:0000313" key="10">
    <source>
        <dbReference type="EMBL" id="TCT12044.1"/>
    </source>
</evidence>
<dbReference type="AlphaFoldDB" id="A0A4R3ME35"/>
<comment type="caution">
    <text evidence="10">The sequence shown here is derived from an EMBL/GenBank/DDBJ whole genome shotgun (WGS) entry which is preliminary data.</text>
</comment>
<comment type="subcellular location">
    <subcellularLocation>
        <location evidence="1">Cell membrane</location>
        <topology evidence="1">Multi-pass membrane protein</topology>
    </subcellularLocation>
</comment>
<dbReference type="PROSITE" id="PS51012">
    <property type="entry name" value="ABC_TM2"/>
    <property type="match status" value="1"/>
</dbReference>
<evidence type="ECO:0000256" key="4">
    <source>
        <dbReference type="ARBA" id="ARBA00022475"/>
    </source>
</evidence>
<evidence type="ECO:0000256" key="2">
    <source>
        <dbReference type="ARBA" id="ARBA00007783"/>
    </source>
</evidence>
<dbReference type="GO" id="GO:0140359">
    <property type="term" value="F:ABC-type transporter activity"/>
    <property type="evidence" value="ECO:0007669"/>
    <property type="project" value="InterPro"/>
</dbReference>